<organism evidence="1 2">
    <name type="scientific">Trichosporon asahii var. asahii (strain ATCC 90039 / CBS 2479 / JCM 2466 / KCTC 7840 / NBRC 103889/ NCYC 2677 / UAMH 7654)</name>
    <name type="common">Yeast</name>
    <dbReference type="NCBI Taxonomy" id="1186058"/>
    <lineage>
        <taxon>Eukaryota</taxon>
        <taxon>Fungi</taxon>
        <taxon>Dikarya</taxon>
        <taxon>Basidiomycota</taxon>
        <taxon>Agaricomycotina</taxon>
        <taxon>Tremellomycetes</taxon>
        <taxon>Trichosporonales</taxon>
        <taxon>Trichosporonaceae</taxon>
        <taxon>Trichosporon</taxon>
    </lineage>
</organism>
<dbReference type="EMBL" id="ALBS01000066">
    <property type="protein sequence ID" value="EJT51247.1"/>
    <property type="molecule type" value="Genomic_DNA"/>
</dbReference>
<dbReference type="KEGG" id="tasa:A1Q1_07525"/>
<evidence type="ECO:0000313" key="1">
    <source>
        <dbReference type="EMBL" id="EJT51247.1"/>
    </source>
</evidence>
<sequence>MGFDPMPRAPLELPAYYRNAKDSNIVCKQHGNVECKACFNWKKNITKLHKEAKKQAKKAPGKTTNLY</sequence>
<proteinExistence type="predicted"/>
<dbReference type="GeneID" id="25991037"/>
<gene>
    <name evidence="1" type="ORF">A1Q1_07525</name>
</gene>
<protein>
    <submittedName>
        <fullName evidence="1">Uncharacterized protein</fullName>
    </submittedName>
</protein>
<dbReference type="VEuPathDB" id="FungiDB:A1Q1_07525"/>
<dbReference type="AlphaFoldDB" id="J6F7C3"/>
<accession>J6F7C3</accession>
<comment type="caution">
    <text evidence="1">The sequence shown here is derived from an EMBL/GenBank/DDBJ whole genome shotgun (WGS) entry which is preliminary data.</text>
</comment>
<dbReference type="OrthoDB" id="2533496at2759"/>
<dbReference type="RefSeq" id="XP_014182395.1">
    <property type="nucleotide sequence ID" value="XM_014326920.1"/>
</dbReference>
<name>J6F7C3_TRIAS</name>
<evidence type="ECO:0000313" key="2">
    <source>
        <dbReference type="Proteomes" id="UP000002748"/>
    </source>
</evidence>
<dbReference type="HOGENOM" id="CLU_2814243_0_0_1"/>
<dbReference type="Proteomes" id="UP000002748">
    <property type="component" value="Unassembled WGS sequence"/>
</dbReference>
<reference evidence="1 2" key="1">
    <citation type="journal article" date="2012" name="Eukaryot. Cell">
        <title>Draft genome sequence of CBS 2479, the standard type strain of Trichosporon asahii.</title>
        <authorList>
            <person name="Yang R.Y."/>
            <person name="Li H.T."/>
            <person name="Zhu H."/>
            <person name="Zhou G.P."/>
            <person name="Wang M."/>
            <person name="Wang L."/>
        </authorList>
    </citation>
    <scope>NUCLEOTIDE SEQUENCE [LARGE SCALE GENOMIC DNA]</scope>
    <source>
        <strain evidence="2">ATCC 90039 / CBS 2479 / JCM 2466 / KCTC 7840 / NCYC 2677 / UAMH 7654</strain>
    </source>
</reference>